<name>A0A9X3E4E9_9HYPH</name>
<proteinExistence type="predicted"/>
<dbReference type="RefSeq" id="WP_266339553.1">
    <property type="nucleotide sequence ID" value="NZ_JAPKNK010000006.1"/>
</dbReference>
<dbReference type="Proteomes" id="UP001144805">
    <property type="component" value="Unassembled WGS sequence"/>
</dbReference>
<gene>
    <name evidence="1" type="ORF">OSH07_15390</name>
</gene>
<evidence type="ECO:0000313" key="2">
    <source>
        <dbReference type="Proteomes" id="UP001144805"/>
    </source>
</evidence>
<organism evidence="1 2">
    <name type="scientific">Kaistia nematophila</name>
    <dbReference type="NCBI Taxonomy" id="2994654"/>
    <lineage>
        <taxon>Bacteria</taxon>
        <taxon>Pseudomonadati</taxon>
        <taxon>Pseudomonadota</taxon>
        <taxon>Alphaproteobacteria</taxon>
        <taxon>Hyphomicrobiales</taxon>
        <taxon>Kaistiaceae</taxon>
        <taxon>Kaistia</taxon>
    </lineage>
</organism>
<keyword evidence="2" id="KW-1185">Reference proteome</keyword>
<accession>A0A9X3E4E9</accession>
<evidence type="ECO:0000313" key="1">
    <source>
        <dbReference type="EMBL" id="MCX5570592.1"/>
    </source>
</evidence>
<sequence>MKIHANSLRHRRTNKSNETALDVARRTGRLPDLMASEMIEQASISGSCDADHLKLCGFTQGEILLHAAEARQIAERRTTELLAA</sequence>
<comment type="caution">
    <text evidence="1">The sequence shown here is derived from an EMBL/GenBank/DDBJ whole genome shotgun (WGS) entry which is preliminary data.</text>
</comment>
<dbReference type="AlphaFoldDB" id="A0A9X3E4E9"/>
<reference evidence="1" key="1">
    <citation type="submission" date="2022-11" db="EMBL/GenBank/DDBJ databases">
        <title>Biodiversity and phylogenetic relationships of bacteria.</title>
        <authorList>
            <person name="Machado R.A.R."/>
            <person name="Bhat A."/>
            <person name="Loulou A."/>
            <person name="Kallel S."/>
        </authorList>
    </citation>
    <scope>NUCLEOTIDE SEQUENCE</scope>
    <source>
        <strain evidence="1">K-TC2</strain>
    </source>
</reference>
<protein>
    <submittedName>
        <fullName evidence="1">Uncharacterized protein</fullName>
    </submittedName>
</protein>
<dbReference type="EMBL" id="JAPKNK010000006">
    <property type="protein sequence ID" value="MCX5570592.1"/>
    <property type="molecule type" value="Genomic_DNA"/>
</dbReference>